<dbReference type="Pfam" id="PF03610">
    <property type="entry name" value="EIIA-man"/>
    <property type="match status" value="1"/>
</dbReference>
<dbReference type="STRING" id="160454.RV10_GL004254"/>
<dbReference type="HOGENOM" id="CLU_123235_1_1_9"/>
<dbReference type="SUPFAM" id="SSF53062">
    <property type="entry name" value="PTS system fructose IIA component-like"/>
    <property type="match status" value="1"/>
</dbReference>
<dbReference type="GO" id="GO:0016773">
    <property type="term" value="F:phosphotransferase activity, alcohol group as acceptor"/>
    <property type="evidence" value="ECO:0007669"/>
    <property type="project" value="InterPro"/>
</dbReference>
<evidence type="ECO:0000259" key="9">
    <source>
        <dbReference type="PROSITE" id="PS51096"/>
    </source>
</evidence>
<dbReference type="Proteomes" id="UP000013782">
    <property type="component" value="Unassembled WGS sequence"/>
</dbReference>
<keyword evidence="11" id="KW-1185">Reference proteome</keyword>
<evidence type="ECO:0000256" key="5">
    <source>
        <dbReference type="ARBA" id="ARBA00022597"/>
    </source>
</evidence>
<protein>
    <submittedName>
        <fullName evidence="10">PTS system, mannose/fructose/sorbose family, IIA component</fullName>
    </submittedName>
</protein>
<keyword evidence="5" id="KW-0762">Sugar transport</keyword>
<evidence type="ECO:0000256" key="6">
    <source>
        <dbReference type="ARBA" id="ARBA00022679"/>
    </source>
</evidence>
<dbReference type="InterPro" id="IPR051471">
    <property type="entry name" value="Bacterial_PTS_sugar_comp"/>
</dbReference>
<dbReference type="InterPro" id="IPR036662">
    <property type="entry name" value="PTS_EIIA_man-typ_sf"/>
</dbReference>
<dbReference type="GO" id="GO:0016301">
    <property type="term" value="F:kinase activity"/>
    <property type="evidence" value="ECO:0007669"/>
    <property type="project" value="UniProtKB-KW"/>
</dbReference>
<dbReference type="EMBL" id="AJAQ01000033">
    <property type="protein sequence ID" value="EOH91747.1"/>
    <property type="molecule type" value="Genomic_DNA"/>
</dbReference>
<dbReference type="GO" id="GO:0009401">
    <property type="term" value="P:phosphoenolpyruvate-dependent sugar phosphotransferase system"/>
    <property type="evidence" value="ECO:0007669"/>
    <property type="project" value="UniProtKB-KW"/>
</dbReference>
<dbReference type="NCBIfam" id="TIGR00824">
    <property type="entry name" value="EIIA-man"/>
    <property type="match status" value="1"/>
</dbReference>
<evidence type="ECO:0000256" key="4">
    <source>
        <dbReference type="ARBA" id="ARBA00022553"/>
    </source>
</evidence>
<comment type="caution">
    <text evidence="10">The sequence shown here is derived from an EMBL/GenBank/DDBJ whole genome shotgun (WGS) entry which is preliminary data.</text>
</comment>
<keyword evidence="7" id="KW-0598">Phosphotransferase system</keyword>
<dbReference type="OrthoDB" id="6623712at2"/>
<dbReference type="InterPro" id="IPR013789">
    <property type="entry name" value="PTS_EIIA_man"/>
</dbReference>
<dbReference type="CDD" id="cd00006">
    <property type="entry name" value="PTS_IIA_man"/>
    <property type="match status" value="1"/>
</dbReference>
<evidence type="ECO:0000313" key="10">
    <source>
        <dbReference type="EMBL" id="EOH91747.1"/>
    </source>
</evidence>
<evidence type="ECO:0000313" key="11">
    <source>
        <dbReference type="Proteomes" id="UP000013782"/>
    </source>
</evidence>
<dbReference type="InterPro" id="IPR004701">
    <property type="entry name" value="PTS_EIIA_man-typ"/>
</dbReference>
<evidence type="ECO:0000256" key="2">
    <source>
        <dbReference type="ARBA" id="ARBA00022448"/>
    </source>
</evidence>
<dbReference type="GO" id="GO:0016020">
    <property type="term" value="C:membrane"/>
    <property type="evidence" value="ECO:0007669"/>
    <property type="project" value="InterPro"/>
</dbReference>
<keyword evidence="3" id="KW-0963">Cytoplasm</keyword>
<dbReference type="PANTHER" id="PTHR33799">
    <property type="entry name" value="PTS PERMEASE-RELATED-RELATED"/>
    <property type="match status" value="1"/>
</dbReference>
<name>R2Q5C9_9ENTE</name>
<dbReference type="PANTHER" id="PTHR33799:SF1">
    <property type="entry name" value="PTS SYSTEM MANNOSE-SPECIFIC EIIAB COMPONENT-RELATED"/>
    <property type="match status" value="1"/>
</dbReference>
<keyword evidence="4" id="KW-0597">Phosphoprotein</keyword>
<evidence type="ECO:0000256" key="3">
    <source>
        <dbReference type="ARBA" id="ARBA00022490"/>
    </source>
</evidence>
<dbReference type="GO" id="GO:0005737">
    <property type="term" value="C:cytoplasm"/>
    <property type="evidence" value="ECO:0007669"/>
    <property type="project" value="UniProtKB-SubCell"/>
</dbReference>
<dbReference type="AlphaFoldDB" id="R2Q5C9"/>
<dbReference type="PROSITE" id="PS51096">
    <property type="entry name" value="PTS_EIIA_TYPE_4"/>
    <property type="match status" value="1"/>
</dbReference>
<organism evidence="10 11">
    <name type="scientific">Enterococcus pallens ATCC BAA-351</name>
    <dbReference type="NCBI Taxonomy" id="1158607"/>
    <lineage>
        <taxon>Bacteria</taxon>
        <taxon>Bacillati</taxon>
        <taxon>Bacillota</taxon>
        <taxon>Bacilli</taxon>
        <taxon>Lactobacillales</taxon>
        <taxon>Enterococcaceae</taxon>
        <taxon>Enterococcus</taxon>
    </lineage>
</organism>
<dbReference type="InterPro" id="IPR033887">
    <property type="entry name" value="PTS_IIA_man"/>
</dbReference>
<dbReference type="PATRIC" id="fig|1158607.3.peg.3033"/>
<dbReference type="RefSeq" id="WP_010758031.1">
    <property type="nucleotide sequence ID" value="NZ_ASWD01000001.1"/>
</dbReference>
<keyword evidence="6" id="KW-0808">Transferase</keyword>
<comment type="subcellular location">
    <subcellularLocation>
        <location evidence="1">Cytoplasm</location>
    </subcellularLocation>
</comment>
<keyword evidence="2" id="KW-0813">Transport</keyword>
<proteinExistence type="predicted"/>
<evidence type="ECO:0000256" key="1">
    <source>
        <dbReference type="ARBA" id="ARBA00004496"/>
    </source>
</evidence>
<keyword evidence="8" id="KW-0418">Kinase</keyword>
<evidence type="ECO:0000256" key="8">
    <source>
        <dbReference type="ARBA" id="ARBA00022777"/>
    </source>
</evidence>
<sequence length="142" mass="15648">MSVIIVSGHGEFSLGLLDAFEMVFGTDEKVKAVPFKKGEGIPQLQEKYQEQICLFPDEEVLFLVDVYGGTPYNAATQLIYGQMNCDVVTGVNLPMLLETAAQKDQTLVELTKVAKTIGESSAKVFSEEISKIKHTDLEDDEL</sequence>
<feature type="domain" description="PTS EIIA type-4" evidence="9">
    <location>
        <begin position="1"/>
        <end position="125"/>
    </location>
</feature>
<gene>
    <name evidence="10" type="ORF">UAU_03049</name>
</gene>
<dbReference type="Gene3D" id="3.40.50.510">
    <property type="entry name" value="Phosphotransferase system, mannose-type IIA component"/>
    <property type="match status" value="1"/>
</dbReference>
<dbReference type="eggNOG" id="COG2893">
    <property type="taxonomic scope" value="Bacteria"/>
</dbReference>
<accession>R2Q5C9</accession>
<reference evidence="10 11" key="1">
    <citation type="submission" date="2013-02" db="EMBL/GenBank/DDBJ databases">
        <title>The Genome Sequence of Enterococcus pallens BAA-351.</title>
        <authorList>
            <consortium name="The Broad Institute Genome Sequencing Platform"/>
            <consortium name="The Broad Institute Genome Sequencing Center for Infectious Disease"/>
            <person name="Earl A.M."/>
            <person name="Gilmore M.S."/>
            <person name="Lebreton F."/>
            <person name="Walker B."/>
            <person name="Young S.K."/>
            <person name="Zeng Q."/>
            <person name="Gargeya S."/>
            <person name="Fitzgerald M."/>
            <person name="Haas B."/>
            <person name="Abouelleil A."/>
            <person name="Alvarado L."/>
            <person name="Arachchi H.M."/>
            <person name="Berlin A.M."/>
            <person name="Chapman S.B."/>
            <person name="Dewar J."/>
            <person name="Goldberg J."/>
            <person name="Griggs A."/>
            <person name="Gujja S."/>
            <person name="Hansen M."/>
            <person name="Howarth C."/>
            <person name="Imamovic A."/>
            <person name="Larimer J."/>
            <person name="McCowan C."/>
            <person name="Murphy C."/>
            <person name="Neiman D."/>
            <person name="Pearson M."/>
            <person name="Priest M."/>
            <person name="Roberts A."/>
            <person name="Saif S."/>
            <person name="Shea T."/>
            <person name="Sisk P."/>
            <person name="Sykes S."/>
            <person name="Wortman J."/>
            <person name="Nusbaum C."/>
            <person name="Birren B."/>
        </authorList>
    </citation>
    <scope>NUCLEOTIDE SEQUENCE [LARGE SCALE GENOMIC DNA]</scope>
    <source>
        <strain evidence="10 11">ATCC BAA-351</strain>
    </source>
</reference>
<evidence type="ECO:0000256" key="7">
    <source>
        <dbReference type="ARBA" id="ARBA00022683"/>
    </source>
</evidence>